<evidence type="ECO:0000256" key="2">
    <source>
        <dbReference type="ARBA" id="ARBA00022475"/>
    </source>
</evidence>
<feature type="transmembrane region" description="Helical" evidence="6">
    <location>
        <begin position="275"/>
        <end position="293"/>
    </location>
</feature>
<evidence type="ECO:0000313" key="7">
    <source>
        <dbReference type="EMBL" id="MBD0413847.1"/>
    </source>
</evidence>
<reference evidence="7" key="1">
    <citation type="submission" date="2020-09" db="EMBL/GenBank/DDBJ databases">
        <title>Genome seq and assembly of Tianweitania sp.</title>
        <authorList>
            <person name="Chhetri G."/>
        </authorList>
    </citation>
    <scope>NUCLEOTIDE SEQUENCE</scope>
    <source>
        <strain evidence="7">Rool2</strain>
    </source>
</reference>
<dbReference type="GO" id="GO:0015658">
    <property type="term" value="F:branched-chain amino acid transmembrane transporter activity"/>
    <property type="evidence" value="ECO:0007669"/>
    <property type="project" value="InterPro"/>
</dbReference>
<evidence type="ECO:0000256" key="6">
    <source>
        <dbReference type="SAM" id="Phobius"/>
    </source>
</evidence>
<keyword evidence="4 6" id="KW-1133">Transmembrane helix</keyword>
<name>A0A8J6U6V6_9HYPH</name>
<dbReference type="PANTHER" id="PTHR30482:SF17">
    <property type="entry name" value="ABC TRANSPORTER ATP-BINDING PROTEIN"/>
    <property type="match status" value="1"/>
</dbReference>
<evidence type="ECO:0000256" key="5">
    <source>
        <dbReference type="ARBA" id="ARBA00023136"/>
    </source>
</evidence>
<gene>
    <name evidence="7" type="ORF">ICI42_04175</name>
</gene>
<sequence>MTRILLLGVLAVLLIAAPFFAYPVTLMTILCFVIFACSFNLLLGYTGLLCFGHAMFFGSAAYVTGYLLKTTGLSLELALLGGAGATALLGLFVGLIALRRSGIQFAMITFAIAQFVYFLLLRAPFTGGEDGMQSIPRSALFGVFDISSSFTFYYVVLGITVLSVWFFYRIVHSPFGEVLKAIRDNDQRVESLGFKPERFKLVAFVLSAALAGLAGGLKATVFQFATLTDVSFPISSEVILMTLLGGLGTLSGPIVGAGIIILLNDYLADFGEWALIAQGVILLLVIMFFRRGVVGELDRVLRKIRARRAS</sequence>
<proteinExistence type="predicted"/>
<dbReference type="GO" id="GO:0005886">
    <property type="term" value="C:plasma membrane"/>
    <property type="evidence" value="ECO:0007669"/>
    <property type="project" value="UniProtKB-SubCell"/>
</dbReference>
<dbReference type="InterPro" id="IPR043428">
    <property type="entry name" value="LivM-like"/>
</dbReference>
<keyword evidence="2" id="KW-1003">Cell membrane</keyword>
<keyword evidence="3 6" id="KW-0812">Transmembrane</keyword>
<keyword evidence="8" id="KW-1185">Reference proteome</keyword>
<comment type="caution">
    <text evidence="7">The sequence shown here is derived from an EMBL/GenBank/DDBJ whole genome shotgun (WGS) entry which is preliminary data.</text>
</comment>
<feature type="transmembrane region" description="Helical" evidence="6">
    <location>
        <begin position="45"/>
        <end position="68"/>
    </location>
</feature>
<feature type="transmembrane region" description="Helical" evidence="6">
    <location>
        <begin position="103"/>
        <end position="121"/>
    </location>
</feature>
<feature type="transmembrane region" description="Helical" evidence="6">
    <location>
        <begin position="75"/>
        <end position="97"/>
    </location>
</feature>
<dbReference type="PANTHER" id="PTHR30482">
    <property type="entry name" value="HIGH-AFFINITY BRANCHED-CHAIN AMINO ACID TRANSPORT SYSTEM PERMEASE"/>
    <property type="match status" value="1"/>
</dbReference>
<evidence type="ECO:0000256" key="3">
    <source>
        <dbReference type="ARBA" id="ARBA00022692"/>
    </source>
</evidence>
<evidence type="ECO:0000256" key="1">
    <source>
        <dbReference type="ARBA" id="ARBA00004651"/>
    </source>
</evidence>
<organism evidence="7 8">
    <name type="scientific">Oryzicola mucosus</name>
    <dbReference type="NCBI Taxonomy" id="2767425"/>
    <lineage>
        <taxon>Bacteria</taxon>
        <taxon>Pseudomonadati</taxon>
        <taxon>Pseudomonadota</taxon>
        <taxon>Alphaproteobacteria</taxon>
        <taxon>Hyphomicrobiales</taxon>
        <taxon>Phyllobacteriaceae</taxon>
        <taxon>Oryzicola</taxon>
    </lineage>
</organism>
<feature type="transmembrane region" description="Helical" evidence="6">
    <location>
        <begin position="142"/>
        <end position="168"/>
    </location>
</feature>
<accession>A0A8J6U6V6</accession>
<evidence type="ECO:0000256" key="4">
    <source>
        <dbReference type="ARBA" id="ARBA00022989"/>
    </source>
</evidence>
<keyword evidence="5 6" id="KW-0472">Membrane</keyword>
<protein>
    <submittedName>
        <fullName evidence="7">Branched-chain amino acid ABC transporter permease</fullName>
    </submittedName>
</protein>
<comment type="subcellular location">
    <subcellularLocation>
        <location evidence="1">Cell membrane</location>
        <topology evidence="1">Multi-pass membrane protein</topology>
    </subcellularLocation>
</comment>
<dbReference type="CDD" id="cd06581">
    <property type="entry name" value="TM_PBP1_LivM_like"/>
    <property type="match status" value="1"/>
</dbReference>
<feature type="transmembrane region" description="Helical" evidence="6">
    <location>
        <begin position="238"/>
        <end position="263"/>
    </location>
</feature>
<feature type="transmembrane region" description="Helical" evidence="6">
    <location>
        <begin position="201"/>
        <end position="226"/>
    </location>
</feature>
<dbReference type="Proteomes" id="UP000643405">
    <property type="component" value="Unassembled WGS sequence"/>
</dbReference>
<evidence type="ECO:0000313" key="8">
    <source>
        <dbReference type="Proteomes" id="UP000643405"/>
    </source>
</evidence>
<dbReference type="InterPro" id="IPR001851">
    <property type="entry name" value="ABC_transp_permease"/>
</dbReference>
<dbReference type="Pfam" id="PF02653">
    <property type="entry name" value="BPD_transp_2"/>
    <property type="match status" value="1"/>
</dbReference>
<dbReference type="EMBL" id="JACVVX010000001">
    <property type="protein sequence ID" value="MBD0413847.1"/>
    <property type="molecule type" value="Genomic_DNA"/>
</dbReference>
<dbReference type="AlphaFoldDB" id="A0A8J6U6V6"/>